<proteinExistence type="predicted"/>
<evidence type="ECO:0000313" key="2">
    <source>
        <dbReference type="EnsemblMetazoa" id="MESCA011203-PA"/>
    </source>
</evidence>
<feature type="region of interest" description="Disordered" evidence="1">
    <location>
        <begin position="1"/>
        <end position="20"/>
    </location>
</feature>
<reference evidence="3" key="1">
    <citation type="submission" date="2013-02" db="EMBL/GenBank/DDBJ databases">
        <authorList>
            <person name="Hughes D."/>
        </authorList>
    </citation>
    <scope>NUCLEOTIDE SEQUENCE</scope>
    <source>
        <strain>Durham</strain>
        <strain evidence="3">NC isolate 2 -- Noor lab</strain>
    </source>
</reference>
<protein>
    <submittedName>
        <fullName evidence="2">Uncharacterized protein</fullName>
    </submittedName>
</protein>
<dbReference type="STRING" id="36166.T1H4J3"/>
<dbReference type="Gene3D" id="2.60.40.10">
    <property type="entry name" value="Immunoglobulins"/>
    <property type="match status" value="1"/>
</dbReference>
<dbReference type="AlphaFoldDB" id="T1H4J3"/>
<dbReference type="Proteomes" id="UP000015102">
    <property type="component" value="Unassembled WGS sequence"/>
</dbReference>
<sequence length="94" mass="10553">MMDAEGNRVENGTTLGPLQEGNTLKASCVVMNTRPQPQVAWFRGSKRLTTCEYNANCKSHLNVGYKSYMPTLDSALRIRLMVLEDGGIHYHVYC</sequence>
<dbReference type="HOGENOM" id="CLU_2388706_0_0_1"/>
<dbReference type="SUPFAM" id="SSF48726">
    <property type="entry name" value="Immunoglobulin"/>
    <property type="match status" value="1"/>
</dbReference>
<accession>T1H4J3</accession>
<evidence type="ECO:0000256" key="1">
    <source>
        <dbReference type="SAM" id="MobiDB-lite"/>
    </source>
</evidence>
<dbReference type="EnsemblMetazoa" id="MESCA011203-RA">
    <property type="protein sequence ID" value="MESCA011203-PA"/>
    <property type="gene ID" value="MESCA011203"/>
</dbReference>
<name>T1H4J3_MEGSC</name>
<reference evidence="2" key="2">
    <citation type="submission" date="2015-06" db="UniProtKB">
        <authorList>
            <consortium name="EnsemblMetazoa"/>
        </authorList>
    </citation>
    <scope>IDENTIFICATION</scope>
</reference>
<evidence type="ECO:0000313" key="3">
    <source>
        <dbReference type="Proteomes" id="UP000015102"/>
    </source>
</evidence>
<keyword evidence="3" id="KW-1185">Reference proteome</keyword>
<dbReference type="EMBL" id="CAQQ02386806">
    <property type="status" value="NOT_ANNOTATED_CDS"/>
    <property type="molecule type" value="Genomic_DNA"/>
</dbReference>
<organism evidence="2 3">
    <name type="scientific">Megaselia scalaris</name>
    <name type="common">Humpbacked fly</name>
    <name type="synonym">Phora scalaris</name>
    <dbReference type="NCBI Taxonomy" id="36166"/>
    <lineage>
        <taxon>Eukaryota</taxon>
        <taxon>Metazoa</taxon>
        <taxon>Ecdysozoa</taxon>
        <taxon>Arthropoda</taxon>
        <taxon>Hexapoda</taxon>
        <taxon>Insecta</taxon>
        <taxon>Pterygota</taxon>
        <taxon>Neoptera</taxon>
        <taxon>Endopterygota</taxon>
        <taxon>Diptera</taxon>
        <taxon>Brachycera</taxon>
        <taxon>Muscomorpha</taxon>
        <taxon>Platypezoidea</taxon>
        <taxon>Phoridae</taxon>
        <taxon>Megaseliini</taxon>
        <taxon>Megaselia</taxon>
    </lineage>
</organism>
<dbReference type="InterPro" id="IPR036179">
    <property type="entry name" value="Ig-like_dom_sf"/>
</dbReference>
<feature type="compositionally biased region" description="Polar residues" evidence="1">
    <location>
        <begin position="10"/>
        <end position="20"/>
    </location>
</feature>
<dbReference type="InterPro" id="IPR013783">
    <property type="entry name" value="Ig-like_fold"/>
</dbReference>